<name>A0AC34RA74_9BILA</name>
<organism evidence="1 2">
    <name type="scientific">Panagrolaimus sp. JU765</name>
    <dbReference type="NCBI Taxonomy" id="591449"/>
    <lineage>
        <taxon>Eukaryota</taxon>
        <taxon>Metazoa</taxon>
        <taxon>Ecdysozoa</taxon>
        <taxon>Nematoda</taxon>
        <taxon>Chromadorea</taxon>
        <taxon>Rhabditida</taxon>
        <taxon>Tylenchina</taxon>
        <taxon>Panagrolaimomorpha</taxon>
        <taxon>Panagrolaimoidea</taxon>
        <taxon>Panagrolaimidae</taxon>
        <taxon>Panagrolaimus</taxon>
    </lineage>
</organism>
<evidence type="ECO:0000313" key="1">
    <source>
        <dbReference type="Proteomes" id="UP000887576"/>
    </source>
</evidence>
<sequence>MATSGKYTFINIDLSTGSHVEKPWIRGTDMNSPENVKAKEAYKALKIVSLKRNDSNEFKNLKMRIKERAEKKYNYSQKNGKEYQMNNFVLGFYDAVLLYAIGLNKTLEAGLDPRNA</sequence>
<proteinExistence type="predicted"/>
<dbReference type="WBParaSite" id="JU765_v2.g5012.t1">
    <property type="protein sequence ID" value="JU765_v2.g5012.t1"/>
    <property type="gene ID" value="JU765_v2.g5012"/>
</dbReference>
<evidence type="ECO:0000313" key="2">
    <source>
        <dbReference type="WBParaSite" id="JU765_v2.g5012.t1"/>
    </source>
</evidence>
<protein>
    <submittedName>
        <fullName evidence="2">Receptor ligand binding region domain-containing protein</fullName>
    </submittedName>
</protein>
<reference evidence="2" key="1">
    <citation type="submission" date="2022-11" db="UniProtKB">
        <authorList>
            <consortium name="WormBaseParasite"/>
        </authorList>
    </citation>
    <scope>IDENTIFICATION</scope>
</reference>
<accession>A0AC34RA74</accession>
<dbReference type="Proteomes" id="UP000887576">
    <property type="component" value="Unplaced"/>
</dbReference>